<reference evidence="10 11" key="1">
    <citation type="journal article" date="2019" name="Emerg. Microbes Infect.">
        <title>Comprehensive subspecies identification of 175 nontuberculous mycobacteria species based on 7547 genomic profiles.</title>
        <authorList>
            <person name="Matsumoto Y."/>
            <person name="Kinjo T."/>
            <person name="Motooka D."/>
            <person name="Nabeya D."/>
            <person name="Jung N."/>
            <person name="Uechi K."/>
            <person name="Horii T."/>
            <person name="Iida T."/>
            <person name="Fujita J."/>
            <person name="Nakamura S."/>
        </authorList>
    </citation>
    <scope>NUCLEOTIDE SEQUENCE [LARGE SCALE GENOMIC DNA]</scope>
    <source>
        <strain evidence="10 11">JCM 30996</strain>
    </source>
</reference>
<accession>A0A7I9ZK25</accession>
<keyword evidence="11" id="KW-1185">Reference proteome</keyword>
<dbReference type="Pfam" id="PF01568">
    <property type="entry name" value="Molydop_binding"/>
    <property type="match status" value="1"/>
</dbReference>
<organism evidence="10 11">
    <name type="scientific">Mycolicibacterium hippocampi</name>
    <dbReference type="NCBI Taxonomy" id="659824"/>
    <lineage>
        <taxon>Bacteria</taxon>
        <taxon>Bacillati</taxon>
        <taxon>Actinomycetota</taxon>
        <taxon>Actinomycetes</taxon>
        <taxon>Mycobacteriales</taxon>
        <taxon>Mycobacteriaceae</taxon>
        <taxon>Mycolicibacterium</taxon>
    </lineage>
</organism>
<dbReference type="Gene3D" id="3.40.228.10">
    <property type="entry name" value="Dimethylsulfoxide Reductase, domain 2"/>
    <property type="match status" value="1"/>
</dbReference>
<gene>
    <name evidence="10" type="ORF">MHIP_14710</name>
</gene>
<dbReference type="SMART" id="SM00926">
    <property type="entry name" value="Molybdop_Fe4S4"/>
    <property type="match status" value="1"/>
</dbReference>
<evidence type="ECO:0000256" key="7">
    <source>
        <dbReference type="ARBA" id="ARBA00023004"/>
    </source>
</evidence>
<keyword evidence="8" id="KW-0411">Iron-sulfur</keyword>
<dbReference type="GO" id="GO:0046872">
    <property type="term" value="F:metal ion binding"/>
    <property type="evidence" value="ECO:0007669"/>
    <property type="project" value="UniProtKB-KW"/>
</dbReference>
<dbReference type="InterPro" id="IPR006657">
    <property type="entry name" value="MoPterin_dinucl-bd_dom"/>
</dbReference>
<dbReference type="GO" id="GO:0043546">
    <property type="term" value="F:molybdopterin cofactor binding"/>
    <property type="evidence" value="ECO:0007669"/>
    <property type="project" value="InterPro"/>
</dbReference>
<dbReference type="Proteomes" id="UP000465304">
    <property type="component" value="Unassembled WGS sequence"/>
</dbReference>
<dbReference type="AlphaFoldDB" id="A0A7I9ZK25"/>
<dbReference type="Gene3D" id="2.40.40.20">
    <property type="match status" value="1"/>
</dbReference>
<dbReference type="EMBL" id="BLLB01000002">
    <property type="protein sequence ID" value="GFH00988.1"/>
    <property type="molecule type" value="Genomic_DNA"/>
</dbReference>
<keyword evidence="4" id="KW-0479">Metal-binding</keyword>
<keyword evidence="6" id="KW-0560">Oxidoreductase</keyword>
<dbReference type="InterPro" id="IPR006963">
    <property type="entry name" value="Mopterin_OxRdtase_4Fe-4S_dom"/>
</dbReference>
<dbReference type="Pfam" id="PF00384">
    <property type="entry name" value="Molybdopterin"/>
    <property type="match status" value="1"/>
</dbReference>
<sequence>MLSITQSTSPGICRICSAHCGVLATVTDGKLTKVTGDPDNPMFKGYTCAKGRALPEIHNNPARLLHSQKRQPDGTYAPVESERAMDEIAALLRELIDRHGPRSVAMYLGTNGLPYPASPLMANAFLRGIESPMFFTANTIDQPGKQIALAAHGHWLGGDVNFNEADSWLLVGTNPIVSKAIGIPGQNPAQRLKEAIGRGMKLIVIDPRRSQTAARAAIHIQPRPGEDASILAAMINLIIREQLCDTEFLAQNVEGFDELAEAVGGFTPEYVAERADVPASQLIDAARLFATYGTRRGMVNCGTGANFAMHGSLLEYLALCLTTICGRWQRAGEPVTRPNTLLPAYTAKAQPLPPYEGWDYGERLRVRGLTDTVSGMPTAALADEILLEGEGQVKALICIGGNPMAAWPDQRKTQRAMEKLELLVTLDTEMSLTSRLAHYVIAPKMQMETPAMTQGSELIKYYAAGTGIPAAYAQYAPRLVEPPPGSDLVEEWQFFLGLAKRMNLTLFFVNFFGGGGGRYMESPPIVLTMDADTDLTTEELFAEMCATARIPLDEVARHPHGKIFDVDAVVQERDPDCMARLDIGNEYLLGDLAVVLAEDFRSARDDAAFPYRLIPRRHPNFMNSSGTNLAGLNRGKPYNPAYMHPDSIAALGAQLGTAVTITSPHDSIPAVLEPDDTLRRDVIAMHHAFGGLVAEDAEFRHRGSNVGRLVPTDIEYDAITGLPRQGNIPVRVTAGIAG</sequence>
<comment type="caution">
    <text evidence="10">The sequence shown here is derived from an EMBL/GenBank/DDBJ whole genome shotgun (WGS) entry which is preliminary data.</text>
</comment>
<evidence type="ECO:0000256" key="6">
    <source>
        <dbReference type="ARBA" id="ARBA00023002"/>
    </source>
</evidence>
<evidence type="ECO:0000256" key="4">
    <source>
        <dbReference type="ARBA" id="ARBA00022723"/>
    </source>
</evidence>
<evidence type="ECO:0000313" key="10">
    <source>
        <dbReference type="EMBL" id="GFH00988.1"/>
    </source>
</evidence>
<dbReference type="SUPFAM" id="SSF50692">
    <property type="entry name" value="ADC-like"/>
    <property type="match status" value="1"/>
</dbReference>
<evidence type="ECO:0000256" key="8">
    <source>
        <dbReference type="ARBA" id="ARBA00023014"/>
    </source>
</evidence>
<dbReference type="InterPro" id="IPR050612">
    <property type="entry name" value="Prok_Mopterin_Oxidored"/>
</dbReference>
<dbReference type="GO" id="GO:0016491">
    <property type="term" value="F:oxidoreductase activity"/>
    <property type="evidence" value="ECO:0007669"/>
    <property type="project" value="UniProtKB-KW"/>
</dbReference>
<dbReference type="SUPFAM" id="SSF53706">
    <property type="entry name" value="Formate dehydrogenase/DMSO reductase, domains 1-3"/>
    <property type="match status" value="1"/>
</dbReference>
<keyword evidence="5" id="KW-0732">Signal</keyword>
<protein>
    <submittedName>
        <fullName evidence="10">Molybdopterin-binding oxidoreductase</fullName>
    </submittedName>
</protein>
<keyword evidence="2" id="KW-0004">4Fe-4S</keyword>
<dbReference type="Gene3D" id="3.40.50.740">
    <property type="match status" value="1"/>
</dbReference>
<evidence type="ECO:0000259" key="9">
    <source>
        <dbReference type="PROSITE" id="PS51669"/>
    </source>
</evidence>
<evidence type="ECO:0000256" key="1">
    <source>
        <dbReference type="ARBA" id="ARBA00010312"/>
    </source>
</evidence>
<keyword evidence="3" id="KW-0500">Molybdenum</keyword>
<comment type="similarity">
    <text evidence="1">Belongs to the prokaryotic molybdopterin-containing oxidoreductase family.</text>
</comment>
<evidence type="ECO:0000256" key="2">
    <source>
        <dbReference type="ARBA" id="ARBA00022485"/>
    </source>
</evidence>
<dbReference type="Pfam" id="PF04879">
    <property type="entry name" value="Molybdop_Fe4S4"/>
    <property type="match status" value="1"/>
</dbReference>
<dbReference type="PROSITE" id="PS51669">
    <property type="entry name" value="4FE4S_MOW_BIS_MGD"/>
    <property type="match status" value="1"/>
</dbReference>
<name>A0A7I9ZK25_9MYCO</name>
<evidence type="ECO:0000256" key="5">
    <source>
        <dbReference type="ARBA" id="ARBA00022729"/>
    </source>
</evidence>
<feature type="domain" description="4Fe-4S Mo/W bis-MGD-type" evidence="9">
    <location>
        <begin position="6"/>
        <end position="62"/>
    </location>
</feature>
<evidence type="ECO:0000313" key="11">
    <source>
        <dbReference type="Proteomes" id="UP000465304"/>
    </source>
</evidence>
<dbReference type="RefSeq" id="WP_237166448.1">
    <property type="nucleotide sequence ID" value="NZ_BLLB01000002.1"/>
</dbReference>
<dbReference type="GO" id="GO:0051539">
    <property type="term" value="F:4 iron, 4 sulfur cluster binding"/>
    <property type="evidence" value="ECO:0007669"/>
    <property type="project" value="UniProtKB-KW"/>
</dbReference>
<dbReference type="PANTHER" id="PTHR43742">
    <property type="entry name" value="TRIMETHYLAMINE-N-OXIDE REDUCTASE"/>
    <property type="match status" value="1"/>
</dbReference>
<dbReference type="InterPro" id="IPR006656">
    <property type="entry name" value="Mopterin_OxRdtase"/>
</dbReference>
<dbReference type="PANTHER" id="PTHR43742:SF9">
    <property type="entry name" value="TETRATHIONATE REDUCTASE SUBUNIT A"/>
    <property type="match status" value="1"/>
</dbReference>
<proteinExistence type="inferred from homology"/>
<evidence type="ECO:0000256" key="3">
    <source>
        <dbReference type="ARBA" id="ARBA00022505"/>
    </source>
</evidence>
<dbReference type="InterPro" id="IPR009010">
    <property type="entry name" value="Asp_de-COase-like_dom_sf"/>
</dbReference>
<dbReference type="Gene3D" id="2.20.25.90">
    <property type="entry name" value="ADC-like domains"/>
    <property type="match status" value="1"/>
</dbReference>
<keyword evidence="7" id="KW-0408">Iron</keyword>